<dbReference type="InterPro" id="IPR029058">
    <property type="entry name" value="AB_hydrolase_fold"/>
</dbReference>
<dbReference type="InterPro" id="IPR011659">
    <property type="entry name" value="WD40"/>
</dbReference>
<dbReference type="Pfam" id="PF07676">
    <property type="entry name" value="PD40"/>
    <property type="match status" value="3"/>
</dbReference>
<keyword evidence="2" id="KW-0720">Serine protease</keyword>
<gene>
    <name evidence="5" type="ORF">Raf01_68880</name>
</gene>
<dbReference type="AlphaFoldDB" id="A0A8J3VUG9"/>
<dbReference type="GO" id="GO:0004177">
    <property type="term" value="F:aminopeptidase activity"/>
    <property type="evidence" value="ECO:0007669"/>
    <property type="project" value="UniProtKB-KW"/>
</dbReference>
<protein>
    <submittedName>
        <fullName evidence="5">Dipeptidyl aminopeptidase</fullName>
    </submittedName>
</protein>
<keyword evidence="5" id="KW-0645">Protease</keyword>
<dbReference type="Gene3D" id="2.120.10.30">
    <property type="entry name" value="TolB, C-terminal domain"/>
    <property type="match status" value="2"/>
</dbReference>
<evidence type="ECO:0000313" key="5">
    <source>
        <dbReference type="EMBL" id="GIH18716.1"/>
    </source>
</evidence>
<dbReference type="PANTHER" id="PTHR42776:SF27">
    <property type="entry name" value="DIPEPTIDYL PEPTIDASE FAMILY MEMBER 6"/>
    <property type="match status" value="1"/>
</dbReference>
<dbReference type="SUPFAM" id="SSF82171">
    <property type="entry name" value="DPP6 N-terminal domain-like"/>
    <property type="match status" value="1"/>
</dbReference>
<dbReference type="EMBL" id="BONZ01000070">
    <property type="protein sequence ID" value="GIH18716.1"/>
    <property type="molecule type" value="Genomic_DNA"/>
</dbReference>
<reference evidence="5" key="1">
    <citation type="submission" date="2021-01" db="EMBL/GenBank/DDBJ databases">
        <title>Whole genome shotgun sequence of Rugosimonospora africana NBRC 104875.</title>
        <authorList>
            <person name="Komaki H."/>
            <person name="Tamura T."/>
        </authorList>
    </citation>
    <scope>NUCLEOTIDE SEQUENCE</scope>
    <source>
        <strain evidence="5">NBRC 104875</strain>
    </source>
</reference>
<evidence type="ECO:0000256" key="1">
    <source>
        <dbReference type="ARBA" id="ARBA00022801"/>
    </source>
</evidence>
<dbReference type="Proteomes" id="UP000642748">
    <property type="component" value="Unassembled WGS sequence"/>
</dbReference>
<dbReference type="InterPro" id="IPR001375">
    <property type="entry name" value="Peptidase_S9_cat"/>
</dbReference>
<dbReference type="SUPFAM" id="SSF53474">
    <property type="entry name" value="alpha/beta-Hydrolases"/>
    <property type="match status" value="1"/>
</dbReference>
<evidence type="ECO:0000259" key="4">
    <source>
        <dbReference type="Pfam" id="PF00326"/>
    </source>
</evidence>
<accession>A0A8J3VUG9</accession>
<dbReference type="Gene3D" id="3.40.50.1820">
    <property type="entry name" value="alpha/beta hydrolase"/>
    <property type="match status" value="1"/>
</dbReference>
<proteinExistence type="predicted"/>
<dbReference type="GO" id="GO:0004252">
    <property type="term" value="F:serine-type endopeptidase activity"/>
    <property type="evidence" value="ECO:0007669"/>
    <property type="project" value="TreeGrafter"/>
</dbReference>
<evidence type="ECO:0000256" key="2">
    <source>
        <dbReference type="ARBA" id="ARBA00022825"/>
    </source>
</evidence>
<feature type="domain" description="Peptidase S9 prolyl oligopeptidase catalytic" evidence="4">
    <location>
        <begin position="475"/>
        <end position="679"/>
    </location>
</feature>
<organism evidence="5 6">
    <name type="scientific">Rugosimonospora africana</name>
    <dbReference type="NCBI Taxonomy" id="556532"/>
    <lineage>
        <taxon>Bacteria</taxon>
        <taxon>Bacillati</taxon>
        <taxon>Actinomycetota</taxon>
        <taxon>Actinomycetes</taxon>
        <taxon>Micromonosporales</taxon>
        <taxon>Micromonosporaceae</taxon>
        <taxon>Rugosimonospora</taxon>
    </lineage>
</organism>
<keyword evidence="1" id="KW-0378">Hydrolase</keyword>
<dbReference type="PANTHER" id="PTHR42776">
    <property type="entry name" value="SERINE PEPTIDASE S9 FAMILY MEMBER"/>
    <property type="match status" value="1"/>
</dbReference>
<evidence type="ECO:0000256" key="3">
    <source>
        <dbReference type="SAM" id="MobiDB-lite"/>
    </source>
</evidence>
<sequence>MQPDVVGAPVHVFLAITGNRDVGIVDHATRVLVSSHRPGSLPNVKPADISRVPIPGAPSLRPDGRKAVVAVRRADLEADDYTSQLWLVDTDGSGQPRQLTHGWRDGSPRWSPDGAWIAFTRSERADDGATGKPQVWVLPTDGGEPHRLTDHPLGAADPMWSPDSTRLAYVARVPEGGRYGSQEGVGPEKEAPRRITRFRYRLDNLGFLDSRPQHVWLVDLAGTTEQVTHGDADHGDVDWSPSGDLLAFSAARHETAGDDMRSDIWVCAPDGSGLRALTAGGLAADQPRFSADGTLVCFAGIEIGEHGRQAVAKNDSLWAVPVAGGEPVRLTDEERHHQSRAVRMVTTADGVLFPNEHRGAGQLLLVPYAGGEPRVVLDGRRQVNGLDQAGGTLVATIADENSWGELVTGSGTVLTNFSEEFRATAGIRPQVEIEAVAPDGYPVHGWVVRPDGPGPHPVLLMIHGGPFTQYAWGLFDEAQVYASAGYAVVMGNPRGSSGYGQAHGRAILGNVGEASATDLLALLDAALADPSLDGQRVGVLGGSHGGFMTTWMAGNHGDRFKAAVSERAVNAIDSFTGSSDIGWAFADDLYGPDPDRQRAQSPLTYADRIEMPVLIIHSEQDWRCPVEQGQRLFVTLRRRGVPAEFLLFPGEGHEMSRSGLPSHRVARFEAILDWWSRHL</sequence>
<keyword evidence="5" id="KW-0031">Aminopeptidase</keyword>
<dbReference type="GO" id="GO:0006508">
    <property type="term" value="P:proteolysis"/>
    <property type="evidence" value="ECO:0007669"/>
    <property type="project" value="InterPro"/>
</dbReference>
<evidence type="ECO:0000313" key="6">
    <source>
        <dbReference type="Proteomes" id="UP000642748"/>
    </source>
</evidence>
<keyword evidence="6" id="KW-1185">Reference proteome</keyword>
<feature type="region of interest" description="Disordered" evidence="3">
    <location>
        <begin position="37"/>
        <end position="60"/>
    </location>
</feature>
<name>A0A8J3VUG9_9ACTN</name>
<dbReference type="Pfam" id="PF00326">
    <property type="entry name" value="Peptidase_S9"/>
    <property type="match status" value="1"/>
</dbReference>
<comment type="caution">
    <text evidence="5">The sequence shown here is derived from an EMBL/GenBank/DDBJ whole genome shotgun (WGS) entry which is preliminary data.</text>
</comment>
<dbReference type="InterPro" id="IPR011042">
    <property type="entry name" value="6-blade_b-propeller_TolB-like"/>
</dbReference>